<feature type="compositionally biased region" description="Basic residues" evidence="2">
    <location>
        <begin position="725"/>
        <end position="736"/>
    </location>
</feature>
<comment type="similarity">
    <text evidence="1">Belongs to the KRI1 family.</text>
</comment>
<name>A0A165LUZ7_9APHY</name>
<dbReference type="GO" id="GO:0030686">
    <property type="term" value="C:90S preribosome"/>
    <property type="evidence" value="ECO:0007669"/>
    <property type="project" value="TreeGrafter"/>
</dbReference>
<feature type="compositionally biased region" description="Acidic residues" evidence="2">
    <location>
        <begin position="462"/>
        <end position="490"/>
    </location>
</feature>
<accession>A0A165LUZ7</accession>
<dbReference type="InterPro" id="IPR024626">
    <property type="entry name" value="Kri1-like_C"/>
</dbReference>
<feature type="region of interest" description="Disordered" evidence="2">
    <location>
        <begin position="35"/>
        <end position="69"/>
    </location>
</feature>
<feature type="compositionally biased region" description="Basic residues" evidence="2">
    <location>
        <begin position="495"/>
        <end position="505"/>
    </location>
</feature>
<dbReference type="PANTHER" id="PTHR14490">
    <property type="entry name" value="ZINC FINGER, ZZ TYPE"/>
    <property type="match status" value="1"/>
</dbReference>
<dbReference type="GO" id="GO:0005730">
    <property type="term" value="C:nucleolus"/>
    <property type="evidence" value="ECO:0007669"/>
    <property type="project" value="TreeGrafter"/>
</dbReference>
<feature type="region of interest" description="Disordered" evidence="2">
    <location>
        <begin position="462"/>
        <end position="538"/>
    </location>
</feature>
<feature type="compositionally biased region" description="Acidic residues" evidence="2">
    <location>
        <begin position="673"/>
        <end position="688"/>
    </location>
</feature>
<feature type="compositionally biased region" description="Acidic residues" evidence="2">
    <location>
        <begin position="321"/>
        <end position="334"/>
    </location>
</feature>
<feature type="region of interest" description="Disordered" evidence="2">
    <location>
        <begin position="280"/>
        <end position="334"/>
    </location>
</feature>
<feature type="region of interest" description="Disordered" evidence="2">
    <location>
        <begin position="159"/>
        <end position="197"/>
    </location>
</feature>
<feature type="compositionally biased region" description="Basic and acidic residues" evidence="2">
    <location>
        <begin position="228"/>
        <end position="253"/>
    </location>
</feature>
<dbReference type="STRING" id="1314783.A0A165LUZ7"/>
<evidence type="ECO:0000256" key="1">
    <source>
        <dbReference type="ARBA" id="ARBA00007473"/>
    </source>
</evidence>
<evidence type="ECO:0000313" key="4">
    <source>
        <dbReference type="EMBL" id="KZT64882.1"/>
    </source>
</evidence>
<feature type="compositionally biased region" description="Basic and acidic residues" evidence="2">
    <location>
        <begin position="626"/>
        <end position="646"/>
    </location>
</feature>
<proteinExistence type="inferred from homology"/>
<dbReference type="AlphaFoldDB" id="A0A165LUZ7"/>
<organism evidence="4 5">
    <name type="scientific">Daedalea quercina L-15889</name>
    <dbReference type="NCBI Taxonomy" id="1314783"/>
    <lineage>
        <taxon>Eukaryota</taxon>
        <taxon>Fungi</taxon>
        <taxon>Dikarya</taxon>
        <taxon>Basidiomycota</taxon>
        <taxon>Agaricomycotina</taxon>
        <taxon>Agaricomycetes</taxon>
        <taxon>Polyporales</taxon>
        <taxon>Fomitopsis</taxon>
    </lineage>
</organism>
<feature type="compositionally biased region" description="Basic and acidic residues" evidence="2">
    <location>
        <begin position="369"/>
        <end position="390"/>
    </location>
</feature>
<feature type="compositionally biased region" description="Low complexity" evidence="2">
    <location>
        <begin position="304"/>
        <end position="313"/>
    </location>
</feature>
<evidence type="ECO:0000313" key="5">
    <source>
        <dbReference type="Proteomes" id="UP000076727"/>
    </source>
</evidence>
<sequence length="743" mass="84407">MLSDGSDNEETLQFTINEHYAKAYEHRKEREELAKLKEKYGSDVDENGVDEDDSEEAESEDEYGEELTPAVDAAILRTLARIRRKDPAIYESGKDIFEEEWQRTGDAAPVTHVQKDKSKPLTMRQHALASALYPSSRSPSPELLTHAAEQAALRKETISAFHGAVSGPQGSADDDNDDFLVPREKTKDEIEREEEEYRQFLEREVGDDLREIVTLDTGGAGGGEVSGEEAKEEGKEKKKTKKKEDAKAKKSKEEDQEFLMNYILNRGWIDRSARRLPTYKEIVGSKSKRKQTKMKGDAGHDGLSSSASEASEAFEVKSEGESGEENSVDGLDEDEFDEVADRFESSYNFRFEEAGAAEIARYPRNIDSLVRRQDTSRKEAREKRKARKEDELLKKREEVKRLKSLKLKDLQARLEKIGKEGGKSLASKALQELDLDADWDPAAHDRQMAELYERDADVYADADVEEEKPMWDDDIDVADIMPPEEDEDETQASSSKKKKKKKKKQGVQDIDEDGVDIDEMDAAVERQPAEEEEWDGTEDMRKRVLEKYMDELYELEFNDMIGDMPTRFKYTRVAPQNFGLAPAEVLMATDAELNQFMGIKKYAPYRKEGKGRNWDGQRTARLQELRETLKDRGLEPAEGIGRERTEKSKKRKGKKERMREKAMANGANGANGVEEDREDGCEREEVEEAAGRKAKRRKLDEDGGEVDDGLYGINDGNGGQDTTTKKKRRRHKKSHHATVVNGV</sequence>
<feature type="region of interest" description="Disordered" evidence="2">
    <location>
        <begin position="214"/>
        <end position="254"/>
    </location>
</feature>
<feature type="compositionally biased region" description="Acidic residues" evidence="2">
    <location>
        <begin position="43"/>
        <end position="65"/>
    </location>
</feature>
<feature type="compositionally biased region" description="Basic and acidic residues" evidence="2">
    <location>
        <begin position="180"/>
        <end position="197"/>
    </location>
</feature>
<gene>
    <name evidence="4" type="ORF">DAEQUDRAFT_732092</name>
</gene>
<dbReference type="Pfam" id="PF05178">
    <property type="entry name" value="Kri1"/>
    <property type="match status" value="1"/>
</dbReference>
<dbReference type="PANTHER" id="PTHR14490:SF5">
    <property type="entry name" value="PROTEIN KRI1 HOMOLOG"/>
    <property type="match status" value="1"/>
</dbReference>
<dbReference type="Proteomes" id="UP000076727">
    <property type="component" value="Unassembled WGS sequence"/>
</dbReference>
<dbReference type="GO" id="GO:0000447">
    <property type="term" value="P:endonucleolytic cleavage in ITS1 to separate SSU-rRNA from 5.8S rRNA and LSU-rRNA from tricistronic rRNA transcript (SSU-rRNA, 5.8S rRNA, LSU-rRNA)"/>
    <property type="evidence" value="ECO:0007669"/>
    <property type="project" value="TreeGrafter"/>
</dbReference>
<feature type="region of interest" description="Disordered" evidence="2">
    <location>
        <begin position="368"/>
        <end position="390"/>
    </location>
</feature>
<dbReference type="InterPro" id="IPR018034">
    <property type="entry name" value="Kri1"/>
</dbReference>
<protein>
    <submittedName>
        <fullName evidence="4">Krr1-domain-containing protein</fullName>
    </submittedName>
</protein>
<evidence type="ECO:0000259" key="3">
    <source>
        <dbReference type="Pfam" id="PF12936"/>
    </source>
</evidence>
<evidence type="ECO:0000256" key="2">
    <source>
        <dbReference type="SAM" id="MobiDB-lite"/>
    </source>
</evidence>
<dbReference type="EMBL" id="KV429116">
    <property type="protein sequence ID" value="KZT64882.1"/>
    <property type="molecule type" value="Genomic_DNA"/>
</dbReference>
<feature type="region of interest" description="Disordered" evidence="2">
    <location>
        <begin position="626"/>
        <end position="743"/>
    </location>
</feature>
<feature type="compositionally biased region" description="Basic residues" evidence="2">
    <location>
        <begin position="647"/>
        <end position="656"/>
    </location>
</feature>
<reference evidence="4 5" key="1">
    <citation type="journal article" date="2016" name="Mol. Biol. Evol.">
        <title>Comparative Genomics of Early-Diverging Mushroom-Forming Fungi Provides Insights into the Origins of Lignocellulose Decay Capabilities.</title>
        <authorList>
            <person name="Nagy L.G."/>
            <person name="Riley R."/>
            <person name="Tritt A."/>
            <person name="Adam C."/>
            <person name="Daum C."/>
            <person name="Floudas D."/>
            <person name="Sun H."/>
            <person name="Yadav J.S."/>
            <person name="Pangilinan J."/>
            <person name="Larsson K.H."/>
            <person name="Matsuura K."/>
            <person name="Barry K."/>
            <person name="Labutti K."/>
            <person name="Kuo R."/>
            <person name="Ohm R.A."/>
            <person name="Bhattacharya S.S."/>
            <person name="Shirouzu T."/>
            <person name="Yoshinaga Y."/>
            <person name="Martin F.M."/>
            <person name="Grigoriev I.V."/>
            <person name="Hibbett D.S."/>
        </authorList>
    </citation>
    <scope>NUCLEOTIDE SEQUENCE [LARGE SCALE GENOMIC DNA]</scope>
    <source>
        <strain evidence="4 5">L-15889</strain>
    </source>
</reference>
<keyword evidence="5" id="KW-1185">Reference proteome</keyword>
<dbReference type="OrthoDB" id="10252032at2759"/>
<feature type="compositionally biased region" description="Acidic residues" evidence="2">
    <location>
        <begin position="509"/>
        <end position="522"/>
    </location>
</feature>
<dbReference type="Pfam" id="PF12936">
    <property type="entry name" value="Kri1_C"/>
    <property type="match status" value="1"/>
</dbReference>
<feature type="domain" description="Kri1-like C-terminal" evidence="3">
    <location>
        <begin position="544"/>
        <end position="627"/>
    </location>
</feature>